<feature type="region of interest" description="Disordered" evidence="1">
    <location>
        <begin position="1"/>
        <end position="26"/>
    </location>
</feature>
<feature type="region of interest" description="Disordered" evidence="1">
    <location>
        <begin position="77"/>
        <end position="224"/>
    </location>
</feature>
<organism evidence="2 3">
    <name type="scientific">Paenibacillus herberti</name>
    <dbReference type="NCBI Taxonomy" id="1619309"/>
    <lineage>
        <taxon>Bacteria</taxon>
        <taxon>Bacillati</taxon>
        <taxon>Bacillota</taxon>
        <taxon>Bacilli</taxon>
        <taxon>Bacillales</taxon>
        <taxon>Paenibacillaceae</taxon>
        <taxon>Paenibacillus</taxon>
    </lineage>
</organism>
<reference evidence="2 3" key="1">
    <citation type="submission" date="2017-07" db="EMBL/GenBank/DDBJ databases">
        <title>Paenibacillus herberti R33 genome sequencing and assembly.</title>
        <authorList>
            <person name="Su W."/>
        </authorList>
    </citation>
    <scope>NUCLEOTIDE SEQUENCE [LARGE SCALE GENOMIC DNA]</scope>
    <source>
        <strain evidence="2 3">R33</strain>
    </source>
</reference>
<dbReference type="InterPro" id="IPR019673">
    <property type="entry name" value="Spore_germination_GerPC"/>
</dbReference>
<evidence type="ECO:0000256" key="1">
    <source>
        <dbReference type="SAM" id="MobiDB-lite"/>
    </source>
</evidence>
<evidence type="ECO:0000313" key="2">
    <source>
        <dbReference type="EMBL" id="OXM16773.1"/>
    </source>
</evidence>
<evidence type="ECO:0000313" key="3">
    <source>
        <dbReference type="Proteomes" id="UP000215145"/>
    </source>
</evidence>
<protein>
    <submittedName>
        <fullName evidence="2">Uncharacterized protein</fullName>
    </submittedName>
</protein>
<feature type="compositionally biased region" description="Pro residues" evidence="1">
    <location>
        <begin position="201"/>
        <end position="210"/>
    </location>
</feature>
<accession>A0A229P3E9</accession>
<feature type="compositionally biased region" description="Polar residues" evidence="1">
    <location>
        <begin position="476"/>
        <end position="497"/>
    </location>
</feature>
<dbReference type="OrthoDB" id="2991331at2"/>
<gene>
    <name evidence="2" type="ORF">CGZ75_08985</name>
</gene>
<proteinExistence type="predicted"/>
<feature type="compositionally biased region" description="Low complexity" evidence="1">
    <location>
        <begin position="592"/>
        <end position="606"/>
    </location>
</feature>
<dbReference type="Proteomes" id="UP000215145">
    <property type="component" value="Unassembled WGS sequence"/>
</dbReference>
<feature type="compositionally biased region" description="Low complexity" evidence="1">
    <location>
        <begin position="498"/>
        <end position="509"/>
    </location>
</feature>
<keyword evidence="3" id="KW-1185">Reference proteome</keyword>
<feature type="region of interest" description="Disordered" evidence="1">
    <location>
        <begin position="571"/>
        <end position="609"/>
    </location>
</feature>
<feature type="compositionally biased region" description="Polar residues" evidence="1">
    <location>
        <begin position="680"/>
        <end position="696"/>
    </location>
</feature>
<feature type="compositionally biased region" description="Gly residues" evidence="1">
    <location>
        <begin position="183"/>
        <end position="200"/>
    </location>
</feature>
<dbReference type="RefSeq" id="WP_089523856.1">
    <property type="nucleotide sequence ID" value="NZ_NMUQ01000001.1"/>
</dbReference>
<dbReference type="EMBL" id="NMUQ01000001">
    <property type="protein sequence ID" value="OXM16773.1"/>
    <property type="molecule type" value="Genomic_DNA"/>
</dbReference>
<sequence>MQHKESSAPGGVQQQAEAPQVHPNRPIPLTSALGVLTGMSGLGGKGGLGNGIASNLLGKGMAWPGLGGAFPGMMGKPGAGFPPKWPPYQGGNPGQGWLQPPGGPQGTPFAAAPKGYPPPGGAGWPSPKGWPAGAGAGWQYPAGPPAGAGQSWPPPGGQPAGPGWQSPGGPAPGPGPGWPAPGAGAGWPGPGGWPAGAGPGWPGPGGPPPGTGVGKQGSPNKEEPISELIEGSNTFDVHGATFELTPGGIVEIPGEEKAAAESSLQHTGQLGSQGSNFTIGPNGGLQQGGFPVGIGIPGLDPNAIPGVNKNSVPQFFQALDPGFPQQWEQYEGWPFSGPPNMVPLPNNSASSPSLQAETSTTVQNPCLGNLQDPYCLQQCLGTMAAGLAEQQQLNLQLTAYMKLLWERLQELETKPSYTIEKLEYNFDQLKVEQLDGTLNIGMTAPSESQLQEFGQMSLPNKQTNAGAKVYPLPIPQSATAGPSNSTNAVGAVNGTSTPAKAQQPLQPQAISGQPATFFQPSLGNVPAPGTGLAPGAAAIPGFSGPPVPSMPGNGGAAGNSFAQPGFIPASPGLGIPGAQGNLQPESGPFTAQPPAGSPPSSAQAAALGTAPSPIPLPGFTDVRSYVNGWLNESAHEILEIAAKSSKLPLDPTHRQMVIEDVRRQLPERIHFYMNEELGSQRPSGTSPDNALLSNAQLRRTAERTLRDAESALKSYVQQLASNAPEGRRR</sequence>
<feature type="compositionally biased region" description="Low complexity" evidence="1">
    <location>
        <begin position="124"/>
        <end position="151"/>
    </location>
</feature>
<feature type="compositionally biased region" description="Pro residues" evidence="1">
    <location>
        <begin position="169"/>
        <end position="179"/>
    </location>
</feature>
<dbReference type="AlphaFoldDB" id="A0A229P3E9"/>
<comment type="caution">
    <text evidence="2">The sequence shown here is derived from an EMBL/GenBank/DDBJ whole genome shotgun (WGS) entry which is preliminary data.</text>
</comment>
<feature type="region of interest" description="Disordered" evidence="1">
    <location>
        <begin position="677"/>
        <end position="696"/>
    </location>
</feature>
<dbReference type="Pfam" id="PF10737">
    <property type="entry name" value="GerPC"/>
    <property type="match status" value="2"/>
</dbReference>
<name>A0A229P3E9_9BACL</name>
<feature type="region of interest" description="Disordered" evidence="1">
    <location>
        <begin position="473"/>
        <end position="529"/>
    </location>
</feature>
<feature type="compositionally biased region" description="Polar residues" evidence="1">
    <location>
        <begin position="510"/>
        <end position="522"/>
    </location>
</feature>